<gene>
    <name evidence="10" type="primary">LOC101853650</name>
</gene>
<comment type="domain">
    <text evidence="7">The DHHC domain is required for palmitoyltransferase activity.</text>
</comment>
<name>A0ABM0K7E3_APLCA</name>
<evidence type="ECO:0000256" key="4">
    <source>
        <dbReference type="ARBA" id="ARBA00022989"/>
    </source>
</evidence>
<dbReference type="PANTHER" id="PTHR22883:SF452">
    <property type="entry name" value="PALMITOYLTRANSFERASE"/>
    <property type="match status" value="1"/>
</dbReference>
<feature type="domain" description="Palmitoyltransferase DHHC" evidence="8">
    <location>
        <begin position="199"/>
        <end position="337"/>
    </location>
</feature>
<evidence type="ECO:0000256" key="1">
    <source>
        <dbReference type="ARBA" id="ARBA00004141"/>
    </source>
</evidence>
<feature type="transmembrane region" description="Helical" evidence="7">
    <location>
        <begin position="272"/>
        <end position="292"/>
    </location>
</feature>
<comment type="subcellular location">
    <subcellularLocation>
        <location evidence="1">Membrane</location>
        <topology evidence="1">Multi-pass membrane protein</topology>
    </subcellularLocation>
</comment>
<dbReference type="RefSeq" id="XP_005110517.1">
    <property type="nucleotide sequence ID" value="XM_005110460.2"/>
</dbReference>
<proteinExistence type="inferred from homology"/>
<dbReference type="PANTHER" id="PTHR22883">
    <property type="entry name" value="ZINC FINGER DHHC DOMAIN CONTAINING PROTEIN"/>
    <property type="match status" value="1"/>
</dbReference>
<reference evidence="10" key="1">
    <citation type="submission" date="2025-08" db="UniProtKB">
        <authorList>
            <consortium name="RefSeq"/>
        </authorList>
    </citation>
    <scope>IDENTIFICATION</scope>
</reference>
<evidence type="ECO:0000313" key="9">
    <source>
        <dbReference type="Proteomes" id="UP000694888"/>
    </source>
</evidence>
<comment type="catalytic activity">
    <reaction evidence="7">
        <text>L-cysteinyl-[protein] + hexadecanoyl-CoA = S-hexadecanoyl-L-cysteinyl-[protein] + CoA</text>
        <dbReference type="Rhea" id="RHEA:36683"/>
        <dbReference type="Rhea" id="RHEA-COMP:10131"/>
        <dbReference type="Rhea" id="RHEA-COMP:11032"/>
        <dbReference type="ChEBI" id="CHEBI:29950"/>
        <dbReference type="ChEBI" id="CHEBI:57287"/>
        <dbReference type="ChEBI" id="CHEBI:57379"/>
        <dbReference type="ChEBI" id="CHEBI:74151"/>
        <dbReference type="EC" id="2.3.1.225"/>
    </reaction>
</comment>
<evidence type="ECO:0000256" key="2">
    <source>
        <dbReference type="ARBA" id="ARBA00022679"/>
    </source>
</evidence>
<dbReference type="EC" id="2.3.1.225" evidence="7"/>
<dbReference type="InterPro" id="IPR039859">
    <property type="entry name" value="PFA4/ZDH16/20/ERF2-like"/>
</dbReference>
<feature type="transmembrane region" description="Helical" evidence="7">
    <location>
        <begin position="298"/>
        <end position="321"/>
    </location>
</feature>
<feature type="transmembrane region" description="Helical" evidence="7">
    <location>
        <begin position="350"/>
        <end position="372"/>
    </location>
</feature>
<evidence type="ECO:0000256" key="6">
    <source>
        <dbReference type="ARBA" id="ARBA00023315"/>
    </source>
</evidence>
<accession>A0ABM0K7E3</accession>
<feature type="transmembrane region" description="Helical" evidence="7">
    <location>
        <begin position="243"/>
        <end position="265"/>
    </location>
</feature>
<comment type="similarity">
    <text evidence="7">Belongs to the DHHC palmitoyltransferase family.</text>
</comment>
<organism evidence="9 10">
    <name type="scientific">Aplysia californica</name>
    <name type="common">California sea hare</name>
    <dbReference type="NCBI Taxonomy" id="6500"/>
    <lineage>
        <taxon>Eukaryota</taxon>
        <taxon>Metazoa</taxon>
        <taxon>Spiralia</taxon>
        <taxon>Lophotrochozoa</taxon>
        <taxon>Mollusca</taxon>
        <taxon>Gastropoda</taxon>
        <taxon>Heterobranchia</taxon>
        <taxon>Euthyneura</taxon>
        <taxon>Tectipleura</taxon>
        <taxon>Aplysiida</taxon>
        <taxon>Aplysioidea</taxon>
        <taxon>Aplysiidae</taxon>
        <taxon>Aplysia</taxon>
    </lineage>
</organism>
<dbReference type="Pfam" id="PF01529">
    <property type="entry name" value="DHHC"/>
    <property type="match status" value="1"/>
</dbReference>
<keyword evidence="5 7" id="KW-0472">Membrane</keyword>
<keyword evidence="6 7" id="KW-0012">Acyltransferase</keyword>
<keyword evidence="9" id="KW-1185">Reference proteome</keyword>
<feature type="transmembrane region" description="Helical" evidence="7">
    <location>
        <begin position="23"/>
        <end position="46"/>
    </location>
</feature>
<dbReference type="InterPro" id="IPR001594">
    <property type="entry name" value="Palmitoyltrfase_DHHC"/>
</dbReference>
<dbReference type="GeneID" id="101853650"/>
<evidence type="ECO:0000256" key="7">
    <source>
        <dbReference type="RuleBase" id="RU079119"/>
    </source>
</evidence>
<evidence type="ECO:0000256" key="3">
    <source>
        <dbReference type="ARBA" id="ARBA00022692"/>
    </source>
</evidence>
<protein>
    <recommendedName>
        <fullName evidence="7">Palmitoyltransferase</fullName>
        <ecNumber evidence="7">2.3.1.225</ecNumber>
    </recommendedName>
</protein>
<sequence>MVWAVPRSKGQGVAMTFFHRQNYWLLNVVCRAVFVVFTILTFWVGFSLTLPEYCGRDTDCLYQAKLLAWYLLLNMVANYVCIGYKARFSIVTENLLSPAHSGRSLLLSPPPADVLSSSLIVHGQGHDNNNRPSVNGSQKHVGSVNNGDCQHAGSSHYDGGFNKRTAHGVLDGSYFRYNSTGLVTSPSVSPAPLMAGWVACRDCRLAAPPRAKHCPLCRACVLKRDHHCFFAGCCIGFHNQGHFTIFCLQCALGALYSLVVLSSYLQLHYPALHTWGYLAYFLPVVLAAWLYGSLSASLAGLIVFFLWSFFIFGVCSFYFLFQMFLISRGQTNYEFLKGIKRYRGSVWKNIQSVFGIFWPLNFLLPIPCWGYVDNGISWEHMSCDPKIF</sequence>
<keyword evidence="2 7" id="KW-0808">Transferase</keyword>
<dbReference type="PROSITE" id="PS50216">
    <property type="entry name" value="DHHC"/>
    <property type="match status" value="1"/>
</dbReference>
<evidence type="ECO:0000256" key="5">
    <source>
        <dbReference type="ARBA" id="ARBA00023136"/>
    </source>
</evidence>
<evidence type="ECO:0000259" key="8">
    <source>
        <dbReference type="Pfam" id="PF01529"/>
    </source>
</evidence>
<dbReference type="Proteomes" id="UP000694888">
    <property type="component" value="Unplaced"/>
</dbReference>
<evidence type="ECO:0000313" key="10">
    <source>
        <dbReference type="RefSeq" id="XP_005110517.1"/>
    </source>
</evidence>
<keyword evidence="4 7" id="KW-1133">Transmembrane helix</keyword>
<feature type="transmembrane region" description="Helical" evidence="7">
    <location>
        <begin position="67"/>
        <end position="86"/>
    </location>
</feature>
<keyword evidence="3 7" id="KW-0812">Transmembrane</keyword>